<name>A0A3N4K1B1_9PEZI</name>
<protein>
    <submittedName>
        <fullName evidence="2">Uncharacterized protein</fullName>
    </submittedName>
</protein>
<keyword evidence="3" id="KW-1185">Reference proteome</keyword>
<sequence>MVGEPVPYWFSPGSLCQSCHASDGCDSREYNIKNRLSQGVLENHTLQKMILEAAFFFTGIITTIIYLFSLYFRGNYFDGLEMVSNVFFFSCMCTLAG</sequence>
<dbReference type="EMBL" id="ML120364">
    <property type="protein sequence ID" value="RPB03129.1"/>
    <property type="molecule type" value="Genomic_DNA"/>
</dbReference>
<feature type="transmembrane region" description="Helical" evidence="1">
    <location>
        <begin position="53"/>
        <end position="72"/>
    </location>
</feature>
<dbReference type="AlphaFoldDB" id="A0A3N4K1B1"/>
<gene>
    <name evidence="2" type="ORF">L873DRAFT_280403</name>
</gene>
<keyword evidence="1" id="KW-0812">Transmembrane</keyword>
<reference evidence="2 3" key="1">
    <citation type="journal article" date="2018" name="Nat. Ecol. Evol.">
        <title>Pezizomycetes genomes reveal the molecular basis of ectomycorrhizal truffle lifestyle.</title>
        <authorList>
            <person name="Murat C."/>
            <person name="Payen T."/>
            <person name="Noel B."/>
            <person name="Kuo A."/>
            <person name="Morin E."/>
            <person name="Chen J."/>
            <person name="Kohler A."/>
            <person name="Krizsan K."/>
            <person name="Balestrini R."/>
            <person name="Da Silva C."/>
            <person name="Montanini B."/>
            <person name="Hainaut M."/>
            <person name="Levati E."/>
            <person name="Barry K.W."/>
            <person name="Belfiori B."/>
            <person name="Cichocki N."/>
            <person name="Clum A."/>
            <person name="Dockter R.B."/>
            <person name="Fauchery L."/>
            <person name="Guy J."/>
            <person name="Iotti M."/>
            <person name="Le Tacon F."/>
            <person name="Lindquist E.A."/>
            <person name="Lipzen A."/>
            <person name="Malagnac F."/>
            <person name="Mello A."/>
            <person name="Molinier V."/>
            <person name="Miyauchi S."/>
            <person name="Poulain J."/>
            <person name="Riccioni C."/>
            <person name="Rubini A."/>
            <person name="Sitrit Y."/>
            <person name="Splivallo R."/>
            <person name="Traeger S."/>
            <person name="Wang M."/>
            <person name="Zifcakova L."/>
            <person name="Wipf D."/>
            <person name="Zambonelli A."/>
            <person name="Paolocci F."/>
            <person name="Nowrousian M."/>
            <person name="Ottonello S."/>
            <person name="Baldrian P."/>
            <person name="Spatafora J.W."/>
            <person name="Henrissat B."/>
            <person name="Nagy L.G."/>
            <person name="Aury J.M."/>
            <person name="Wincker P."/>
            <person name="Grigoriev I.V."/>
            <person name="Bonfante P."/>
            <person name="Martin F.M."/>
        </authorList>
    </citation>
    <scope>NUCLEOTIDE SEQUENCE [LARGE SCALE GENOMIC DNA]</scope>
    <source>
        <strain evidence="2 3">120613-1</strain>
    </source>
</reference>
<keyword evidence="1" id="KW-1133">Transmembrane helix</keyword>
<evidence type="ECO:0000313" key="3">
    <source>
        <dbReference type="Proteomes" id="UP000276215"/>
    </source>
</evidence>
<proteinExistence type="predicted"/>
<dbReference type="Proteomes" id="UP000276215">
    <property type="component" value="Unassembled WGS sequence"/>
</dbReference>
<keyword evidence="1" id="KW-0472">Membrane</keyword>
<evidence type="ECO:0000256" key="1">
    <source>
        <dbReference type="SAM" id="Phobius"/>
    </source>
</evidence>
<organism evidence="2 3">
    <name type="scientific">Choiromyces venosus 120613-1</name>
    <dbReference type="NCBI Taxonomy" id="1336337"/>
    <lineage>
        <taxon>Eukaryota</taxon>
        <taxon>Fungi</taxon>
        <taxon>Dikarya</taxon>
        <taxon>Ascomycota</taxon>
        <taxon>Pezizomycotina</taxon>
        <taxon>Pezizomycetes</taxon>
        <taxon>Pezizales</taxon>
        <taxon>Tuberaceae</taxon>
        <taxon>Choiromyces</taxon>
    </lineage>
</organism>
<evidence type="ECO:0000313" key="2">
    <source>
        <dbReference type="EMBL" id="RPB03129.1"/>
    </source>
</evidence>
<accession>A0A3N4K1B1</accession>